<reference evidence="2 3" key="1">
    <citation type="submission" date="2017-07" db="EMBL/GenBank/DDBJ databases">
        <title>Draft whole genome sequences of clinical Proprionibacteriaceae strains.</title>
        <authorList>
            <person name="Bernier A.-M."/>
            <person name="Bernard K."/>
            <person name="Domingo M.-C."/>
        </authorList>
    </citation>
    <scope>NUCLEOTIDE SEQUENCE [LARGE SCALE GENOMIC DNA]</scope>
    <source>
        <strain evidence="2 3">NML 160184</strain>
    </source>
</reference>
<accession>A0A255EHG8</accession>
<dbReference type="Proteomes" id="UP000216533">
    <property type="component" value="Unassembled WGS sequence"/>
</dbReference>
<comment type="caution">
    <text evidence="2">The sequence shown here is derived from an EMBL/GenBank/DDBJ whole genome shotgun (WGS) entry which is preliminary data.</text>
</comment>
<dbReference type="AlphaFoldDB" id="A0A255EHG8"/>
<dbReference type="Pfam" id="PF19866">
    <property type="entry name" value="DUF6339"/>
    <property type="match status" value="1"/>
</dbReference>
<organism evidence="2 3">
    <name type="scientific">Parenemella sanctibonifatiensis</name>
    <dbReference type="NCBI Taxonomy" id="2016505"/>
    <lineage>
        <taxon>Bacteria</taxon>
        <taxon>Bacillati</taxon>
        <taxon>Actinomycetota</taxon>
        <taxon>Actinomycetes</taxon>
        <taxon>Propionibacteriales</taxon>
        <taxon>Propionibacteriaceae</taxon>
        <taxon>Parenemella</taxon>
    </lineage>
</organism>
<evidence type="ECO:0000256" key="1">
    <source>
        <dbReference type="SAM" id="MobiDB-lite"/>
    </source>
</evidence>
<gene>
    <name evidence="2" type="ORF">CGZ92_03940</name>
</gene>
<evidence type="ECO:0000313" key="3">
    <source>
        <dbReference type="Proteomes" id="UP000216533"/>
    </source>
</evidence>
<dbReference type="InterPro" id="IPR045920">
    <property type="entry name" value="DUF6339"/>
</dbReference>
<evidence type="ECO:0000313" key="2">
    <source>
        <dbReference type="EMBL" id="OYN88862.1"/>
    </source>
</evidence>
<proteinExistence type="predicted"/>
<sequence length="205" mass="23298">MRFSHQRAAAAPTGGRAVRGPEMREIRDAVITDIGSLRQGRQGQQDLDARLGRALHQHLQIQRSDAGQREVWSFLTLLVFPDILRARFPDLQRARALGGERNVLYRVWLRQELLGDLARSGPNALREDEFVQLLERRAVARIPHLSRICAEEILTQDHPNRPDVFTRPFMKLVVRLTGPLDLGAVPEDELRGLVARQRQAVLDSL</sequence>
<dbReference type="EMBL" id="NMVI01000011">
    <property type="protein sequence ID" value="OYN88862.1"/>
    <property type="molecule type" value="Genomic_DNA"/>
</dbReference>
<name>A0A255EHG8_9ACTN</name>
<protein>
    <submittedName>
        <fullName evidence="2">Uncharacterized protein</fullName>
    </submittedName>
</protein>
<feature type="region of interest" description="Disordered" evidence="1">
    <location>
        <begin position="1"/>
        <end position="22"/>
    </location>
</feature>